<evidence type="ECO:0000313" key="3">
    <source>
        <dbReference type="EMBL" id="RZU99450.1"/>
    </source>
</evidence>
<dbReference type="SMART" id="SM00867">
    <property type="entry name" value="YceI"/>
    <property type="match status" value="1"/>
</dbReference>
<dbReference type="RefSeq" id="WP_130503680.1">
    <property type="nucleotide sequence ID" value="NZ_SHLI01000001.1"/>
</dbReference>
<dbReference type="InterPro" id="IPR007372">
    <property type="entry name" value="Lipid/polyisoprenoid-bd_YceI"/>
</dbReference>
<dbReference type="Gene3D" id="2.40.128.110">
    <property type="entry name" value="Lipid/polyisoprenoid-binding, YceI-like"/>
    <property type="match status" value="1"/>
</dbReference>
<feature type="signal peptide" evidence="1">
    <location>
        <begin position="1"/>
        <end position="31"/>
    </location>
</feature>
<dbReference type="Proteomes" id="UP000292298">
    <property type="component" value="Unassembled WGS sequence"/>
</dbReference>
<evidence type="ECO:0000256" key="1">
    <source>
        <dbReference type="SAM" id="SignalP"/>
    </source>
</evidence>
<dbReference type="OrthoDB" id="1247465at2"/>
<feature type="domain" description="Lipid/polyisoprenoid-binding YceI-like" evidence="2">
    <location>
        <begin position="34"/>
        <end position="193"/>
    </location>
</feature>
<feature type="chain" id="PRO_5020469395" evidence="1">
    <location>
        <begin position="32"/>
        <end position="196"/>
    </location>
</feature>
<comment type="caution">
    <text evidence="3">The sequence shown here is derived from an EMBL/GenBank/DDBJ whole genome shotgun (WGS) entry which is preliminary data.</text>
</comment>
<evidence type="ECO:0000259" key="2">
    <source>
        <dbReference type="SMART" id="SM00867"/>
    </source>
</evidence>
<dbReference type="EMBL" id="SHLI01000001">
    <property type="protein sequence ID" value="RZU99450.1"/>
    <property type="molecule type" value="Genomic_DNA"/>
</dbReference>
<accession>A0A4Q8D2B8</accession>
<evidence type="ECO:0000313" key="4">
    <source>
        <dbReference type="Proteomes" id="UP000292298"/>
    </source>
</evidence>
<dbReference type="AlphaFoldDB" id="A0A4Q8D2B8"/>
<reference evidence="3 4" key="1">
    <citation type="submission" date="2019-02" db="EMBL/GenBank/DDBJ databases">
        <title>Genomic Encyclopedia of Type Strains, Phase IV (KMG-IV): sequencing the most valuable type-strain genomes for metagenomic binning, comparative biology and taxonomic classification.</title>
        <authorList>
            <person name="Goeker M."/>
        </authorList>
    </citation>
    <scope>NUCLEOTIDE SEQUENCE [LARGE SCALE GENOMIC DNA]</scope>
    <source>
        <strain evidence="3 4">DSM 21056</strain>
    </source>
</reference>
<organism evidence="3 4">
    <name type="scientific">Spiribacter vilamensis</name>
    <dbReference type="NCBI Taxonomy" id="531306"/>
    <lineage>
        <taxon>Bacteria</taxon>
        <taxon>Pseudomonadati</taxon>
        <taxon>Pseudomonadota</taxon>
        <taxon>Gammaproteobacteria</taxon>
        <taxon>Chromatiales</taxon>
        <taxon>Ectothiorhodospiraceae</taxon>
        <taxon>Spiribacter</taxon>
    </lineage>
</organism>
<dbReference type="PANTHER" id="PTHR34406">
    <property type="entry name" value="PROTEIN YCEI"/>
    <property type="match status" value="1"/>
</dbReference>
<dbReference type="Pfam" id="PF04264">
    <property type="entry name" value="YceI"/>
    <property type="match status" value="1"/>
</dbReference>
<dbReference type="PANTHER" id="PTHR34406:SF1">
    <property type="entry name" value="PROTEIN YCEI"/>
    <property type="match status" value="1"/>
</dbReference>
<gene>
    <name evidence="3" type="ORF">EV698_1741</name>
</gene>
<keyword evidence="4" id="KW-1185">Reference proteome</keyword>
<proteinExistence type="predicted"/>
<keyword evidence="1" id="KW-0732">Signal</keyword>
<sequence>MTQRFVRMTNRLIAAGLTATVMIGAPAPALAATQWTVVDEDSRLGFEATQQGGEFEGRFESFDADLRFSADDLPGSRFDVRIRTGSVETGSSQRDSALPGEDWFNVDAFPEATYVADEITSTAEGYEAAGTLTIRENTHPVTLPFTWETDGNRAFMDGSVVIDRTRFGVGQGDWSDPSVSDHEVRVVVDLTLSKAQ</sequence>
<protein>
    <submittedName>
        <fullName evidence="3">Polyisoprenoid-binding protein YceI</fullName>
    </submittedName>
</protein>
<dbReference type="SUPFAM" id="SSF101874">
    <property type="entry name" value="YceI-like"/>
    <property type="match status" value="1"/>
</dbReference>
<dbReference type="InterPro" id="IPR036761">
    <property type="entry name" value="TTHA0802/YceI-like_sf"/>
</dbReference>
<name>A0A4Q8D2B8_9GAMM</name>